<evidence type="ECO:0000313" key="24">
    <source>
        <dbReference type="EMBL" id="SPC78395.1"/>
    </source>
</evidence>
<evidence type="ECO:0000256" key="2">
    <source>
        <dbReference type="ARBA" id="ARBA00022527"/>
    </source>
</evidence>
<dbReference type="PROSITE" id="PS00108">
    <property type="entry name" value="PROTEIN_KINASE_ST"/>
    <property type="match status" value="1"/>
</dbReference>
<accession>A0A2N9EU93</accession>
<keyword evidence="7 21" id="KW-0732">Signal</keyword>
<dbReference type="InterPro" id="IPR017441">
    <property type="entry name" value="Protein_kinase_ATP_BS"/>
</dbReference>
<evidence type="ECO:0000256" key="13">
    <source>
        <dbReference type="ARBA" id="ARBA00023136"/>
    </source>
</evidence>
<feature type="binding site" evidence="20">
    <location>
        <position position="427"/>
    </location>
    <ligand>
        <name>ATP</name>
        <dbReference type="ChEBI" id="CHEBI:30616"/>
    </ligand>
</feature>
<comment type="subcellular location">
    <subcellularLocation>
        <location evidence="1">Membrane</location>
        <topology evidence="1">Single-pass type I membrane protein</topology>
    </subcellularLocation>
</comment>
<dbReference type="GO" id="GO:0004674">
    <property type="term" value="F:protein serine/threonine kinase activity"/>
    <property type="evidence" value="ECO:0007669"/>
    <property type="project" value="UniProtKB-KW"/>
</dbReference>
<comment type="similarity">
    <text evidence="19">Belongs to the protein kinase superfamily. Ser/Thr protein kinase family.</text>
</comment>
<dbReference type="SMART" id="SM00108">
    <property type="entry name" value="B_lectin"/>
    <property type="match status" value="1"/>
</dbReference>
<evidence type="ECO:0000256" key="1">
    <source>
        <dbReference type="ARBA" id="ARBA00004479"/>
    </source>
</evidence>
<keyword evidence="5 19" id="KW-0808">Transferase</keyword>
<dbReference type="PIRSF" id="PIRSF000641">
    <property type="entry name" value="SRK"/>
    <property type="match status" value="1"/>
</dbReference>
<keyword evidence="4" id="KW-0597">Phosphoprotein</keyword>
<keyword evidence="10 19" id="KW-0418">Kinase</keyword>
<evidence type="ECO:0000256" key="5">
    <source>
        <dbReference type="ARBA" id="ARBA00022679"/>
    </source>
</evidence>
<keyword evidence="12" id="KW-1133">Transmembrane helix</keyword>
<evidence type="ECO:0000256" key="11">
    <source>
        <dbReference type="ARBA" id="ARBA00022840"/>
    </source>
</evidence>
<keyword evidence="14" id="KW-1015">Disulfide bond</keyword>
<comment type="catalytic activity">
    <reaction evidence="18 19">
        <text>L-seryl-[protein] + ATP = O-phospho-L-seryl-[protein] + ADP + H(+)</text>
        <dbReference type="Rhea" id="RHEA:17989"/>
        <dbReference type="Rhea" id="RHEA-COMP:9863"/>
        <dbReference type="Rhea" id="RHEA-COMP:11604"/>
        <dbReference type="ChEBI" id="CHEBI:15378"/>
        <dbReference type="ChEBI" id="CHEBI:29999"/>
        <dbReference type="ChEBI" id="CHEBI:30616"/>
        <dbReference type="ChEBI" id="CHEBI:83421"/>
        <dbReference type="ChEBI" id="CHEBI:456216"/>
        <dbReference type="EC" id="2.7.11.1"/>
    </reaction>
</comment>
<evidence type="ECO:0000256" key="18">
    <source>
        <dbReference type="ARBA" id="ARBA00048679"/>
    </source>
</evidence>
<dbReference type="EC" id="2.7.11.1" evidence="19"/>
<dbReference type="PROSITE" id="PS00107">
    <property type="entry name" value="PROTEIN_KINASE_ATP"/>
    <property type="match status" value="1"/>
</dbReference>
<dbReference type="GO" id="GO:0030246">
    <property type="term" value="F:carbohydrate binding"/>
    <property type="evidence" value="ECO:0007669"/>
    <property type="project" value="UniProtKB-KW"/>
</dbReference>
<evidence type="ECO:0000256" key="17">
    <source>
        <dbReference type="ARBA" id="ARBA00047899"/>
    </source>
</evidence>
<dbReference type="PANTHER" id="PTHR47976:SF30">
    <property type="entry name" value="RECEPTOR-LIKE SERINE_THREONINE-PROTEIN KINASE"/>
    <property type="match status" value="1"/>
</dbReference>
<evidence type="ECO:0000256" key="20">
    <source>
        <dbReference type="PROSITE-ProRule" id="PRU10141"/>
    </source>
</evidence>
<dbReference type="FunFam" id="2.90.10.30:FF:000003">
    <property type="entry name" value="Os04g0303100 protein"/>
    <property type="match status" value="1"/>
</dbReference>
<dbReference type="InterPro" id="IPR036426">
    <property type="entry name" value="Bulb-type_lectin_dom_sf"/>
</dbReference>
<feature type="domain" description="Bulb-type lectin" evidence="23">
    <location>
        <begin position="57"/>
        <end position="181"/>
    </location>
</feature>
<evidence type="ECO:0000256" key="6">
    <source>
        <dbReference type="ARBA" id="ARBA00022692"/>
    </source>
</evidence>
<evidence type="ECO:0000256" key="10">
    <source>
        <dbReference type="ARBA" id="ARBA00022777"/>
    </source>
</evidence>
<evidence type="ECO:0000256" key="3">
    <source>
        <dbReference type="ARBA" id="ARBA00022536"/>
    </source>
</evidence>
<comment type="catalytic activity">
    <reaction evidence="17 19">
        <text>L-threonyl-[protein] + ATP = O-phospho-L-threonyl-[protein] + ADP + H(+)</text>
        <dbReference type="Rhea" id="RHEA:46608"/>
        <dbReference type="Rhea" id="RHEA-COMP:11060"/>
        <dbReference type="Rhea" id="RHEA-COMP:11605"/>
        <dbReference type="ChEBI" id="CHEBI:15378"/>
        <dbReference type="ChEBI" id="CHEBI:30013"/>
        <dbReference type="ChEBI" id="CHEBI:30616"/>
        <dbReference type="ChEBI" id="CHEBI:61977"/>
        <dbReference type="ChEBI" id="CHEBI:456216"/>
        <dbReference type="EC" id="2.7.11.1"/>
    </reaction>
</comment>
<dbReference type="Pfam" id="PF00069">
    <property type="entry name" value="Pkinase"/>
    <property type="match status" value="1"/>
</dbReference>
<keyword evidence="11 19" id="KW-0067">ATP-binding</keyword>
<dbReference type="InterPro" id="IPR001480">
    <property type="entry name" value="Bulb-type_lectin_dom"/>
</dbReference>
<evidence type="ECO:0000256" key="7">
    <source>
        <dbReference type="ARBA" id="ARBA00022729"/>
    </source>
</evidence>
<dbReference type="PANTHER" id="PTHR47976">
    <property type="entry name" value="G-TYPE LECTIN S-RECEPTOR-LIKE SERINE/THREONINE-PROTEIN KINASE SD2-5"/>
    <property type="match status" value="1"/>
</dbReference>
<dbReference type="CDD" id="cd00028">
    <property type="entry name" value="B_lectin"/>
    <property type="match status" value="1"/>
</dbReference>
<gene>
    <name evidence="24" type="ORF">FSB_LOCUS6277</name>
</gene>
<dbReference type="SMART" id="SM00220">
    <property type="entry name" value="S_TKc"/>
    <property type="match status" value="1"/>
</dbReference>
<evidence type="ECO:0000256" key="8">
    <source>
        <dbReference type="ARBA" id="ARBA00022734"/>
    </source>
</evidence>
<dbReference type="InterPro" id="IPR024171">
    <property type="entry name" value="SRK-like_kinase"/>
</dbReference>
<keyword evidence="16" id="KW-0325">Glycoprotein</keyword>
<dbReference type="SUPFAM" id="SSF56112">
    <property type="entry name" value="Protein kinase-like (PK-like)"/>
    <property type="match status" value="1"/>
</dbReference>
<evidence type="ECO:0000256" key="19">
    <source>
        <dbReference type="PIRNR" id="PIRNR000641"/>
    </source>
</evidence>
<keyword evidence="8" id="KW-0430">Lectin</keyword>
<organism evidence="24">
    <name type="scientific">Fagus sylvatica</name>
    <name type="common">Beechnut</name>
    <dbReference type="NCBI Taxonomy" id="28930"/>
    <lineage>
        <taxon>Eukaryota</taxon>
        <taxon>Viridiplantae</taxon>
        <taxon>Streptophyta</taxon>
        <taxon>Embryophyta</taxon>
        <taxon>Tracheophyta</taxon>
        <taxon>Spermatophyta</taxon>
        <taxon>Magnoliopsida</taxon>
        <taxon>eudicotyledons</taxon>
        <taxon>Gunneridae</taxon>
        <taxon>Pentapetalae</taxon>
        <taxon>rosids</taxon>
        <taxon>fabids</taxon>
        <taxon>Fagales</taxon>
        <taxon>Fagaceae</taxon>
        <taxon>Fagus</taxon>
    </lineage>
</organism>
<dbReference type="PROSITE" id="PS50011">
    <property type="entry name" value="PROTEIN_KINASE_DOM"/>
    <property type="match status" value="1"/>
</dbReference>
<dbReference type="SUPFAM" id="SSF51110">
    <property type="entry name" value="alpha-D-mannose-specific plant lectins"/>
    <property type="match status" value="1"/>
</dbReference>
<dbReference type="GO" id="GO:0005524">
    <property type="term" value="F:ATP binding"/>
    <property type="evidence" value="ECO:0007669"/>
    <property type="project" value="UniProtKB-UniRule"/>
</dbReference>
<evidence type="ECO:0000256" key="14">
    <source>
        <dbReference type="ARBA" id="ARBA00023157"/>
    </source>
</evidence>
<dbReference type="GO" id="GO:0106310">
    <property type="term" value="F:protein serine kinase activity"/>
    <property type="evidence" value="ECO:0007669"/>
    <property type="project" value="RHEA"/>
</dbReference>
<keyword evidence="9 19" id="KW-0547">Nucleotide-binding</keyword>
<keyword evidence="6" id="KW-0812">Transmembrane</keyword>
<dbReference type="Gene3D" id="2.90.10.30">
    <property type="match status" value="1"/>
</dbReference>
<reference evidence="24" key="1">
    <citation type="submission" date="2018-02" db="EMBL/GenBank/DDBJ databases">
        <authorList>
            <person name="Cohen D.B."/>
            <person name="Kent A.D."/>
        </authorList>
    </citation>
    <scope>NUCLEOTIDE SEQUENCE</scope>
</reference>
<dbReference type="FunFam" id="3.30.200.20:FF:000178">
    <property type="entry name" value="serine/threonine-protein kinase PBS1-like"/>
    <property type="match status" value="1"/>
</dbReference>
<dbReference type="InterPro" id="IPR051343">
    <property type="entry name" value="G-type_lectin_kinases/EP1-like"/>
</dbReference>
<dbReference type="InterPro" id="IPR000719">
    <property type="entry name" value="Prot_kinase_dom"/>
</dbReference>
<evidence type="ECO:0000256" key="4">
    <source>
        <dbReference type="ARBA" id="ARBA00022553"/>
    </source>
</evidence>
<dbReference type="GO" id="GO:0016020">
    <property type="term" value="C:membrane"/>
    <property type="evidence" value="ECO:0007669"/>
    <property type="project" value="UniProtKB-SubCell"/>
</dbReference>
<dbReference type="AlphaFoldDB" id="A0A2N9EU93"/>
<dbReference type="Pfam" id="PF01453">
    <property type="entry name" value="B_lectin"/>
    <property type="match status" value="1"/>
</dbReference>
<evidence type="ECO:0000256" key="16">
    <source>
        <dbReference type="ARBA" id="ARBA00023180"/>
    </source>
</evidence>
<protein>
    <recommendedName>
        <fullName evidence="19">Receptor-like serine/threonine-protein kinase</fullName>
        <ecNumber evidence="19">2.7.11.1</ecNumber>
    </recommendedName>
</protein>
<feature type="signal peptide" evidence="21">
    <location>
        <begin position="1"/>
        <end position="26"/>
    </location>
</feature>
<dbReference type="InterPro" id="IPR008271">
    <property type="entry name" value="Ser/Thr_kinase_AS"/>
</dbReference>
<dbReference type="EMBL" id="OIVN01000329">
    <property type="protein sequence ID" value="SPC78395.1"/>
    <property type="molecule type" value="Genomic_DNA"/>
</dbReference>
<feature type="domain" description="Protein kinase" evidence="22">
    <location>
        <begin position="399"/>
        <end position="682"/>
    </location>
</feature>
<keyword evidence="13" id="KW-0472">Membrane</keyword>
<dbReference type="FunFam" id="1.10.510.10:FF:000248">
    <property type="entry name" value="S-receptor-like kinase 5"/>
    <property type="match status" value="1"/>
</dbReference>
<proteinExistence type="inferred from homology"/>
<evidence type="ECO:0000256" key="12">
    <source>
        <dbReference type="ARBA" id="ARBA00022989"/>
    </source>
</evidence>
<dbReference type="Gene3D" id="1.10.510.10">
    <property type="entry name" value="Transferase(Phosphotransferase) domain 1"/>
    <property type="match status" value="1"/>
</dbReference>
<dbReference type="PROSITE" id="PS50927">
    <property type="entry name" value="BULB_LECTIN"/>
    <property type="match status" value="1"/>
</dbReference>
<evidence type="ECO:0000259" key="22">
    <source>
        <dbReference type="PROSITE" id="PS50011"/>
    </source>
</evidence>
<evidence type="ECO:0000256" key="21">
    <source>
        <dbReference type="SAM" id="SignalP"/>
    </source>
</evidence>
<evidence type="ECO:0000256" key="15">
    <source>
        <dbReference type="ARBA" id="ARBA00023170"/>
    </source>
</evidence>
<sequence>MGISCFWCGVLLYLAPFLTPFPLVTAQQSGGYLTVKSSTSWSNTLSATHSVKLVNGSFAIIILSHLSPDLYFEYACGCGFFYSQTYNSSRFAIFCLYTDGRNILNSVPPEVVWSANPNNPVSVNATLQLTSERGLVLQDADGTIAWSTNITNKSVAAINLTDTCNLMLLDENNATIWQSFDHPTDTLVLGQKLVAGQNLTSEGGLYSLCLTSESFPTDFNGQLKSDAAQYMRLEPDGHLRVYTKLWDEVDDFLSERVGYCGYPMACGNYGICTDNQYCSCPQFINGTSYLRQIDDRLPNRGCSLITPLSCEDSKNHILLEMESITYFICNQSNQDMNLSIGCEVYIKVQNVPSEAPLRQHGKKKHPLEENVDDTEENYLDLVPGMPTRYSYDDLQAMTENFNKELGAGGFGTVFEGTLFDGTKVAVKRLDGLSQIKKSFLAEVETIGNIHHFNLVRLIGFCAEKSHRLLVYEYMSNGSLDRWVFDKNPEILLDWQHRKKIILDIARGLTYLHEDCRKKIVHLDIKPQNILLDENFNAKVSDFGLSKLVDRDQSQVMTIMRGTPGYMAPEWLNSSITEKVDVYSFGVVLLEILCGRKNFDRSQPEEAMHLLGIFKKKIEEDQLFDLVDKFSEDMQLHGAEVVNMMRVAAWCLQNDFTKRPSMSIIVKVLGGIVNVEYDLGYFFSNPPSTSAGIDNQEVHNGEATPLLPSVLSGPR</sequence>
<name>A0A2N9EU93_FAGSY</name>
<dbReference type="CDD" id="cd14066">
    <property type="entry name" value="STKc_IRAK"/>
    <property type="match status" value="1"/>
</dbReference>
<dbReference type="InterPro" id="IPR011009">
    <property type="entry name" value="Kinase-like_dom_sf"/>
</dbReference>
<feature type="chain" id="PRO_5014750768" description="Receptor-like serine/threonine-protein kinase" evidence="21">
    <location>
        <begin position="27"/>
        <end position="714"/>
    </location>
</feature>
<keyword evidence="2 19" id="KW-0723">Serine/threonine-protein kinase</keyword>
<keyword evidence="15" id="KW-0675">Receptor</keyword>
<keyword evidence="3" id="KW-0245">EGF-like domain</keyword>
<evidence type="ECO:0000259" key="23">
    <source>
        <dbReference type="PROSITE" id="PS50927"/>
    </source>
</evidence>
<dbReference type="Gene3D" id="3.30.200.20">
    <property type="entry name" value="Phosphorylase Kinase, domain 1"/>
    <property type="match status" value="1"/>
</dbReference>
<evidence type="ECO:0000256" key="9">
    <source>
        <dbReference type="ARBA" id="ARBA00022741"/>
    </source>
</evidence>